<keyword evidence="2" id="KW-1185">Reference proteome</keyword>
<accession>A0A428SI85</accession>
<evidence type="ECO:0000313" key="1">
    <source>
        <dbReference type="EMBL" id="RSL89495.1"/>
    </source>
</evidence>
<dbReference type="AlphaFoldDB" id="A0A428SI85"/>
<sequence length="173" mass="20014">MRVTLPVYPRHKTRSKIVTLRRMHQNTSVPVPKVFAFNDRNDNGMLYWIHKMEYETTQLRNMYKARLKELCPEWAEERSLQNDFYEVVSQCDGLWFSKARRWAEHVEKGESVLFDADDYGYEALKGGSQSTMLDIAAQIQLQLQSAGSVYVKICAHIYTEAILPGTTSVIPYG</sequence>
<gene>
    <name evidence="1" type="ORF">CEP52_014884</name>
</gene>
<proteinExistence type="predicted"/>
<dbReference type="STRING" id="1325735.A0A428SI85"/>
<dbReference type="Proteomes" id="UP000287144">
    <property type="component" value="Unassembled WGS sequence"/>
</dbReference>
<dbReference type="EMBL" id="NKCK01000244">
    <property type="protein sequence ID" value="RSL89495.1"/>
    <property type="molecule type" value="Genomic_DNA"/>
</dbReference>
<evidence type="ECO:0000313" key="2">
    <source>
        <dbReference type="Proteomes" id="UP000287144"/>
    </source>
</evidence>
<organism evidence="1 2">
    <name type="scientific">Fusarium oligoseptatum</name>
    <dbReference type="NCBI Taxonomy" id="2604345"/>
    <lineage>
        <taxon>Eukaryota</taxon>
        <taxon>Fungi</taxon>
        <taxon>Dikarya</taxon>
        <taxon>Ascomycota</taxon>
        <taxon>Pezizomycotina</taxon>
        <taxon>Sordariomycetes</taxon>
        <taxon>Hypocreomycetidae</taxon>
        <taxon>Hypocreales</taxon>
        <taxon>Nectriaceae</taxon>
        <taxon>Fusarium</taxon>
        <taxon>Fusarium solani species complex</taxon>
    </lineage>
</organism>
<reference evidence="1 2" key="1">
    <citation type="submission" date="2017-06" db="EMBL/GenBank/DDBJ databases">
        <title>Comparative genomic analysis of Ambrosia Fusariam Clade fungi.</title>
        <authorList>
            <person name="Stajich J.E."/>
            <person name="Carrillo J."/>
            <person name="Kijimoto T."/>
            <person name="Eskalen A."/>
            <person name="O'Donnell K."/>
            <person name="Kasson M."/>
        </authorList>
    </citation>
    <scope>NUCLEOTIDE SEQUENCE [LARGE SCALE GENOMIC DNA]</scope>
    <source>
        <strain evidence="1 2">NRRL62579</strain>
    </source>
</reference>
<protein>
    <submittedName>
        <fullName evidence="1">Uncharacterized protein</fullName>
    </submittedName>
</protein>
<comment type="caution">
    <text evidence="1">The sequence shown here is derived from an EMBL/GenBank/DDBJ whole genome shotgun (WGS) entry which is preliminary data.</text>
</comment>
<name>A0A428SI85_9HYPO</name>